<keyword evidence="6" id="KW-1015">Disulfide bond</keyword>
<proteinExistence type="inferred from homology"/>
<keyword evidence="13" id="KW-1185">Reference proteome</keyword>
<dbReference type="CDD" id="cd00010">
    <property type="entry name" value="AAI_LTSS"/>
    <property type="match status" value="1"/>
</dbReference>
<evidence type="ECO:0000256" key="2">
    <source>
        <dbReference type="ARBA" id="ARBA00009748"/>
    </source>
</evidence>
<evidence type="ECO:0000256" key="4">
    <source>
        <dbReference type="ARBA" id="ARBA00022622"/>
    </source>
</evidence>
<evidence type="ECO:0000256" key="3">
    <source>
        <dbReference type="ARBA" id="ARBA00022475"/>
    </source>
</evidence>
<feature type="transmembrane region" description="Helical" evidence="10">
    <location>
        <begin position="200"/>
        <end position="217"/>
    </location>
</feature>
<organism evidence="12 13">
    <name type="scientific">Hibiscus sabdariffa</name>
    <name type="common">roselle</name>
    <dbReference type="NCBI Taxonomy" id="183260"/>
    <lineage>
        <taxon>Eukaryota</taxon>
        <taxon>Viridiplantae</taxon>
        <taxon>Streptophyta</taxon>
        <taxon>Embryophyta</taxon>
        <taxon>Tracheophyta</taxon>
        <taxon>Spermatophyta</taxon>
        <taxon>Magnoliopsida</taxon>
        <taxon>eudicotyledons</taxon>
        <taxon>Gunneridae</taxon>
        <taxon>Pentapetalae</taxon>
        <taxon>rosids</taxon>
        <taxon>malvids</taxon>
        <taxon>Malvales</taxon>
        <taxon>Malvaceae</taxon>
        <taxon>Malvoideae</taxon>
        <taxon>Hibiscus</taxon>
    </lineage>
</organism>
<keyword evidence="10" id="KW-0812">Transmembrane</keyword>
<keyword evidence="10" id="KW-1133">Transmembrane helix</keyword>
<evidence type="ECO:0000256" key="9">
    <source>
        <dbReference type="SAM" id="MobiDB-lite"/>
    </source>
</evidence>
<reference evidence="12 13" key="1">
    <citation type="journal article" date="2024" name="G3 (Bethesda)">
        <title>Genome assembly of Hibiscus sabdariffa L. provides insights into metabolisms of medicinal natural products.</title>
        <authorList>
            <person name="Kim T."/>
        </authorList>
    </citation>
    <scope>NUCLEOTIDE SEQUENCE [LARGE SCALE GENOMIC DNA]</scope>
    <source>
        <strain evidence="12">TK-2024</strain>
        <tissue evidence="12">Old leaves</tissue>
    </source>
</reference>
<accession>A0ABR2R9B0</accession>
<protein>
    <recommendedName>
        <fullName evidence="11">Bifunctional inhibitor/plant lipid transfer protein/seed storage helical domain-containing protein</fullName>
    </recommendedName>
</protein>
<evidence type="ECO:0000313" key="12">
    <source>
        <dbReference type="EMBL" id="KAK9009543.1"/>
    </source>
</evidence>
<gene>
    <name evidence="12" type="ORF">V6N11_036075</name>
</gene>
<dbReference type="EMBL" id="JBBPBN010000024">
    <property type="protein sequence ID" value="KAK9009543.1"/>
    <property type="molecule type" value="Genomic_DNA"/>
</dbReference>
<keyword evidence="8" id="KW-0449">Lipoprotein</keyword>
<keyword evidence="10" id="KW-0472">Membrane</keyword>
<feature type="compositionally biased region" description="Low complexity" evidence="9">
    <location>
        <begin position="157"/>
        <end position="191"/>
    </location>
</feature>
<dbReference type="SUPFAM" id="SSF47699">
    <property type="entry name" value="Bifunctional inhibitor/lipid-transfer protein/seed storage 2S albumin"/>
    <property type="match status" value="1"/>
</dbReference>
<dbReference type="InterPro" id="IPR036312">
    <property type="entry name" value="Bifun_inhib/LTP/seed_sf"/>
</dbReference>
<evidence type="ECO:0000256" key="5">
    <source>
        <dbReference type="ARBA" id="ARBA00022729"/>
    </source>
</evidence>
<dbReference type="InterPro" id="IPR016140">
    <property type="entry name" value="Bifunc_inhib/LTP/seed_store"/>
</dbReference>
<comment type="similarity">
    <text evidence="2">Belongs to the plant LTP family.</text>
</comment>
<keyword evidence="4" id="KW-0336">GPI-anchor</keyword>
<evidence type="ECO:0000256" key="8">
    <source>
        <dbReference type="ARBA" id="ARBA00023288"/>
    </source>
</evidence>
<dbReference type="SMART" id="SM00499">
    <property type="entry name" value="AAI"/>
    <property type="match status" value="1"/>
</dbReference>
<dbReference type="Gene3D" id="1.10.110.10">
    <property type="entry name" value="Plant lipid-transfer and hydrophobic proteins"/>
    <property type="match status" value="1"/>
</dbReference>
<comment type="caution">
    <text evidence="12">The sequence shown here is derived from an EMBL/GenBank/DDBJ whole genome shotgun (WGS) entry which is preliminary data.</text>
</comment>
<dbReference type="InterPro" id="IPR043325">
    <property type="entry name" value="LTSS"/>
</dbReference>
<evidence type="ECO:0000256" key="10">
    <source>
        <dbReference type="SAM" id="Phobius"/>
    </source>
</evidence>
<feature type="region of interest" description="Disordered" evidence="9">
    <location>
        <begin position="136"/>
        <end position="194"/>
    </location>
</feature>
<keyword evidence="5" id="KW-0732">Signal</keyword>
<dbReference type="Pfam" id="PF14368">
    <property type="entry name" value="LTP_2"/>
    <property type="match status" value="1"/>
</dbReference>
<feature type="compositionally biased region" description="Polar residues" evidence="9">
    <location>
        <begin position="139"/>
        <end position="149"/>
    </location>
</feature>
<feature type="domain" description="Bifunctional inhibitor/plant lipid transfer protein/seed storage helical" evidence="11">
    <location>
        <begin position="40"/>
        <end position="119"/>
    </location>
</feature>
<comment type="subcellular location">
    <subcellularLocation>
        <location evidence="1">Cell membrane</location>
        <topology evidence="1">Lipid-anchor</topology>
        <topology evidence="1">GPI-anchor</topology>
    </subcellularLocation>
</comment>
<keyword evidence="7" id="KW-0325">Glycoprotein</keyword>
<dbReference type="Proteomes" id="UP001396334">
    <property type="component" value="Unassembled WGS sequence"/>
</dbReference>
<dbReference type="PANTHER" id="PTHR33044">
    <property type="entry name" value="BIFUNCTIONAL INHIBITOR/LIPID-TRANSFER PROTEIN/SEED STORAGE 2S ALBUMIN SUPERFAMILY PROTEIN-RELATED"/>
    <property type="match status" value="1"/>
</dbReference>
<name>A0ABR2R9B0_9ROSI</name>
<evidence type="ECO:0000256" key="7">
    <source>
        <dbReference type="ARBA" id="ARBA00023180"/>
    </source>
</evidence>
<evidence type="ECO:0000313" key="13">
    <source>
        <dbReference type="Proteomes" id="UP001396334"/>
    </source>
</evidence>
<evidence type="ECO:0000259" key="11">
    <source>
        <dbReference type="SMART" id="SM00499"/>
    </source>
</evidence>
<evidence type="ECO:0000256" key="6">
    <source>
        <dbReference type="ARBA" id="ARBA00023157"/>
    </source>
</evidence>
<evidence type="ECO:0000256" key="1">
    <source>
        <dbReference type="ARBA" id="ARBA00004609"/>
    </source>
</evidence>
<sequence length="220" mass="22635">MEFSKSWSSHVSVPVLALTASIMMMMMLSLPVYGQINNPCTPTMLSTFTPCMNFLTNGTANASSPSADCCDSLKNLTSGGMGCVCLIVTGSVPFRIPINRTLAISLPRACNMSGVPLQCNAAAPIPAPGPISLAPTVSPGISPSLSPTGSIVPEPTPSTETPDSNTTPELTPPSSTDAGTTPTATTGSRAGVTPSAANPSYSFSPFLVVFTLGFVIFKHY</sequence>
<keyword evidence="3" id="KW-1003">Cell membrane</keyword>